<organism evidence="2 3">
    <name type="scientific">Haliea salexigens</name>
    <dbReference type="NCBI Taxonomy" id="287487"/>
    <lineage>
        <taxon>Bacteria</taxon>
        <taxon>Pseudomonadati</taxon>
        <taxon>Pseudomonadota</taxon>
        <taxon>Gammaproteobacteria</taxon>
        <taxon>Cellvibrionales</taxon>
        <taxon>Halieaceae</taxon>
        <taxon>Haliea</taxon>
    </lineage>
</organism>
<evidence type="ECO:0000256" key="1">
    <source>
        <dbReference type="SAM" id="Phobius"/>
    </source>
</evidence>
<dbReference type="STRING" id="1121937.GCA_000423125_02387"/>
<accession>A0A3C1KLK9</accession>
<feature type="transmembrane region" description="Helical" evidence="1">
    <location>
        <begin position="35"/>
        <end position="56"/>
    </location>
</feature>
<protein>
    <submittedName>
        <fullName evidence="2">Uncharacterized protein</fullName>
    </submittedName>
</protein>
<keyword evidence="1" id="KW-1133">Transmembrane helix</keyword>
<feature type="transmembrane region" description="Helical" evidence="1">
    <location>
        <begin position="68"/>
        <end position="89"/>
    </location>
</feature>
<name>A0A3C1KLK9_9GAMM</name>
<dbReference type="AlphaFoldDB" id="A0A3C1KLK9"/>
<reference evidence="2 3" key="1">
    <citation type="journal article" date="2018" name="Nat. Biotechnol.">
        <title>A standardized bacterial taxonomy based on genome phylogeny substantially revises the tree of life.</title>
        <authorList>
            <person name="Parks D.H."/>
            <person name="Chuvochina M."/>
            <person name="Waite D.W."/>
            <person name="Rinke C."/>
            <person name="Skarshewski A."/>
            <person name="Chaumeil P.A."/>
            <person name="Hugenholtz P."/>
        </authorList>
    </citation>
    <scope>NUCLEOTIDE SEQUENCE [LARGE SCALE GENOMIC DNA]</scope>
    <source>
        <strain evidence="2">UBA9158</strain>
    </source>
</reference>
<gene>
    <name evidence="2" type="ORF">DCP75_05140</name>
</gene>
<keyword evidence="1" id="KW-0812">Transmembrane</keyword>
<evidence type="ECO:0000313" key="3">
    <source>
        <dbReference type="Proteomes" id="UP000259273"/>
    </source>
</evidence>
<dbReference type="Proteomes" id="UP000259273">
    <property type="component" value="Unassembled WGS sequence"/>
</dbReference>
<keyword evidence="1" id="KW-0472">Membrane</keyword>
<comment type="caution">
    <text evidence="2">The sequence shown here is derived from an EMBL/GenBank/DDBJ whole genome shotgun (WGS) entry which is preliminary data.</text>
</comment>
<evidence type="ECO:0000313" key="2">
    <source>
        <dbReference type="EMBL" id="HAN27096.1"/>
    </source>
</evidence>
<sequence>IMSIVTLPLGALVAHYRLGRSAPWVNSHLRFQVRTFWWMLAASAAAVGLWQLLGVLHISPLAAWTFGYLYITAMLVWFVARCGVGIARLTSNRPIDRPGSLLFG</sequence>
<feature type="non-terminal residue" evidence="2">
    <location>
        <position position="1"/>
    </location>
</feature>
<proteinExistence type="predicted"/>
<dbReference type="EMBL" id="DMND01000075">
    <property type="protein sequence ID" value="HAN27096.1"/>
    <property type="molecule type" value="Genomic_DNA"/>
</dbReference>